<organism evidence="1 2">
    <name type="scientific">Arctium lappa</name>
    <name type="common">Greater burdock</name>
    <name type="synonym">Lappa major</name>
    <dbReference type="NCBI Taxonomy" id="4217"/>
    <lineage>
        <taxon>Eukaryota</taxon>
        <taxon>Viridiplantae</taxon>
        <taxon>Streptophyta</taxon>
        <taxon>Embryophyta</taxon>
        <taxon>Tracheophyta</taxon>
        <taxon>Spermatophyta</taxon>
        <taxon>Magnoliopsida</taxon>
        <taxon>eudicotyledons</taxon>
        <taxon>Gunneridae</taxon>
        <taxon>Pentapetalae</taxon>
        <taxon>asterids</taxon>
        <taxon>campanulids</taxon>
        <taxon>Asterales</taxon>
        <taxon>Asteraceae</taxon>
        <taxon>Carduoideae</taxon>
        <taxon>Cardueae</taxon>
        <taxon>Arctiinae</taxon>
        <taxon>Arctium</taxon>
    </lineage>
</organism>
<evidence type="ECO:0000313" key="1">
    <source>
        <dbReference type="EMBL" id="KAI3665659.1"/>
    </source>
</evidence>
<dbReference type="EMBL" id="CM042064">
    <property type="protein sequence ID" value="KAI3665659.1"/>
    <property type="molecule type" value="Genomic_DNA"/>
</dbReference>
<evidence type="ECO:0000313" key="2">
    <source>
        <dbReference type="Proteomes" id="UP001055879"/>
    </source>
</evidence>
<gene>
    <name evidence="1" type="ORF">L6452_44289</name>
</gene>
<accession>A0ACB8XFQ6</accession>
<proteinExistence type="predicted"/>
<name>A0ACB8XFQ6_ARCLA</name>
<protein>
    <submittedName>
        <fullName evidence="1">Uncharacterized protein</fullName>
    </submittedName>
</protein>
<comment type="caution">
    <text evidence="1">The sequence shown here is derived from an EMBL/GenBank/DDBJ whole genome shotgun (WGS) entry which is preliminary data.</text>
</comment>
<reference evidence="2" key="1">
    <citation type="journal article" date="2022" name="Mol. Ecol. Resour.">
        <title>The genomes of chicory, endive, great burdock and yacon provide insights into Asteraceae palaeo-polyploidization history and plant inulin production.</title>
        <authorList>
            <person name="Fan W."/>
            <person name="Wang S."/>
            <person name="Wang H."/>
            <person name="Wang A."/>
            <person name="Jiang F."/>
            <person name="Liu H."/>
            <person name="Zhao H."/>
            <person name="Xu D."/>
            <person name="Zhang Y."/>
        </authorList>
    </citation>
    <scope>NUCLEOTIDE SEQUENCE [LARGE SCALE GENOMIC DNA]</scope>
    <source>
        <strain evidence="2">cv. Niubang</strain>
    </source>
</reference>
<keyword evidence="2" id="KW-1185">Reference proteome</keyword>
<sequence>MKVVNAIYPFAGPPNEGDEVKRKRRGGKRWVLRISAVVPPLCCKSEPRLQSGGRNFLIEGTTEPNESSVVMKKWLWRFLERWSQLS</sequence>
<reference evidence="1 2" key="2">
    <citation type="journal article" date="2022" name="Mol. Ecol. Resour.">
        <title>The genomes of chicory, endive, great burdock and yacon provide insights into Asteraceae paleo-polyploidization history and plant inulin production.</title>
        <authorList>
            <person name="Fan W."/>
            <person name="Wang S."/>
            <person name="Wang H."/>
            <person name="Wang A."/>
            <person name="Jiang F."/>
            <person name="Liu H."/>
            <person name="Zhao H."/>
            <person name="Xu D."/>
            <person name="Zhang Y."/>
        </authorList>
    </citation>
    <scope>NUCLEOTIDE SEQUENCE [LARGE SCALE GENOMIC DNA]</scope>
    <source>
        <strain evidence="2">cv. Niubang</strain>
    </source>
</reference>
<dbReference type="Proteomes" id="UP001055879">
    <property type="component" value="Linkage Group LG18"/>
</dbReference>